<sequence>MTLALKDKVLFISGASRGIGLAIALRAAKDGAKISIAAKTATPHPKLPGTIYTAAEEIERAGGKALPLVCDIRDEESVKSAIQKTIEKFNGIDIVVNNASAISLTDTENTTLKKYNLMHEINARGTWLVTKYALPYLIESGKQDRNPHILNISPPLSMKEQWFSDHVAYSIAKFNMSLCILGWAGEFREHGIAANALWPVTSIDTAALSILDKHTSSKSRTPQIMADAAHLILTKNSTGFSGNFVIDEIILREHGQTEFDQYLVTPGNRDLVLDLFVDDEVFNKLKPLWKEDRRKKNPKL</sequence>
<dbReference type="SMR" id="A0A2H5R5K8"/>
<dbReference type="GO" id="GO:0016491">
    <property type="term" value="F:oxidoreductase activity"/>
    <property type="evidence" value="ECO:0007669"/>
    <property type="project" value="UniProtKB-KW"/>
</dbReference>
<evidence type="ECO:0000256" key="5">
    <source>
        <dbReference type="ARBA" id="ARBA00023002"/>
    </source>
</evidence>
<dbReference type="VEuPathDB" id="FungiDB:RhiirFUN_009237"/>
<dbReference type="GO" id="GO:0005739">
    <property type="term" value="C:mitochondrion"/>
    <property type="evidence" value="ECO:0007669"/>
    <property type="project" value="UniProtKB-SubCell"/>
</dbReference>
<evidence type="ECO:0000313" key="10">
    <source>
        <dbReference type="Proteomes" id="UP000018888"/>
    </source>
</evidence>
<dbReference type="AlphaFoldDB" id="A0A2H5R5K8"/>
<dbReference type="STRING" id="747089.A0A2H5R5K8"/>
<dbReference type="PANTHER" id="PTHR42808">
    <property type="entry name" value="HYDROXYSTEROID DEHYDROGENASE-LIKE PROTEIN 2"/>
    <property type="match status" value="1"/>
</dbReference>
<keyword evidence="10" id="KW-1185">Reference proteome</keyword>
<evidence type="ECO:0000256" key="3">
    <source>
        <dbReference type="ARBA" id="ARBA00006484"/>
    </source>
</evidence>
<dbReference type="InterPro" id="IPR002347">
    <property type="entry name" value="SDR_fam"/>
</dbReference>
<dbReference type="InterPro" id="IPR036291">
    <property type="entry name" value="NAD(P)-bd_dom_sf"/>
</dbReference>
<dbReference type="PANTHER" id="PTHR42808:SF3">
    <property type="entry name" value="HYDROXYSTEROID DEHYDROGENASE-LIKE PROTEIN 2"/>
    <property type="match status" value="1"/>
</dbReference>
<dbReference type="InterPro" id="IPR051935">
    <property type="entry name" value="HSDL2"/>
</dbReference>
<proteinExistence type="inferred from homology"/>
<name>A0A2H5R5K8_RHIID</name>
<dbReference type="EMBL" id="AUPC02000082">
    <property type="protein sequence ID" value="POG73537.1"/>
    <property type="molecule type" value="Genomic_DNA"/>
</dbReference>
<dbReference type="FunFam" id="3.40.50.720:FF:000301">
    <property type="entry name" value="Hydroxysteroid dehydrogenase like 2"/>
    <property type="match status" value="1"/>
</dbReference>
<comment type="caution">
    <text evidence="9">The sequence shown here is derived from an EMBL/GenBank/DDBJ whole genome shotgun (WGS) entry which is preliminary data.</text>
</comment>
<accession>A0A2H5R5K8</accession>
<dbReference type="Pfam" id="PF00106">
    <property type="entry name" value="adh_short"/>
    <property type="match status" value="1"/>
</dbReference>
<dbReference type="Proteomes" id="UP000018888">
    <property type="component" value="Unassembled WGS sequence"/>
</dbReference>
<keyword evidence="4" id="KW-0521">NADP</keyword>
<comment type="subcellular location">
    <subcellularLocation>
        <location evidence="1">Mitochondrion</location>
    </subcellularLocation>
    <subcellularLocation>
        <location evidence="2">Peroxisome</location>
    </subcellularLocation>
</comment>
<evidence type="ECO:0000256" key="2">
    <source>
        <dbReference type="ARBA" id="ARBA00004275"/>
    </source>
</evidence>
<evidence type="ECO:0000313" key="9">
    <source>
        <dbReference type="EMBL" id="POG73537.1"/>
    </source>
</evidence>
<dbReference type="NCBIfam" id="NF006133">
    <property type="entry name" value="PRK08278.1"/>
    <property type="match status" value="1"/>
</dbReference>
<evidence type="ECO:0000256" key="7">
    <source>
        <dbReference type="ARBA" id="ARBA00023140"/>
    </source>
</evidence>
<evidence type="ECO:0000256" key="4">
    <source>
        <dbReference type="ARBA" id="ARBA00022857"/>
    </source>
</evidence>
<dbReference type="Gene3D" id="3.40.50.720">
    <property type="entry name" value="NAD(P)-binding Rossmann-like Domain"/>
    <property type="match status" value="1"/>
</dbReference>
<keyword evidence="7" id="KW-0576">Peroxisome</keyword>
<evidence type="ECO:0000256" key="1">
    <source>
        <dbReference type="ARBA" id="ARBA00004173"/>
    </source>
</evidence>
<organism evidence="9 10">
    <name type="scientific">Rhizophagus irregularis (strain DAOM 181602 / DAOM 197198 / MUCL 43194)</name>
    <name type="common">Arbuscular mycorrhizal fungus</name>
    <name type="synonym">Glomus intraradices</name>
    <dbReference type="NCBI Taxonomy" id="747089"/>
    <lineage>
        <taxon>Eukaryota</taxon>
        <taxon>Fungi</taxon>
        <taxon>Fungi incertae sedis</taxon>
        <taxon>Mucoromycota</taxon>
        <taxon>Glomeromycotina</taxon>
        <taxon>Glomeromycetes</taxon>
        <taxon>Glomerales</taxon>
        <taxon>Glomeraceae</taxon>
        <taxon>Rhizophagus</taxon>
    </lineage>
</organism>
<comment type="similarity">
    <text evidence="3">Belongs to the short-chain dehydrogenases/reductases (SDR) family.</text>
</comment>
<evidence type="ECO:0000256" key="8">
    <source>
        <dbReference type="ARBA" id="ARBA00040243"/>
    </source>
</evidence>
<protein>
    <recommendedName>
        <fullName evidence="8">Hydroxysteroid dehydrogenase-like protein 2</fullName>
    </recommendedName>
</protein>
<dbReference type="PRINTS" id="PR00081">
    <property type="entry name" value="GDHRDH"/>
</dbReference>
<dbReference type="GO" id="GO:0005777">
    <property type="term" value="C:peroxisome"/>
    <property type="evidence" value="ECO:0007669"/>
    <property type="project" value="UniProtKB-SubCell"/>
</dbReference>
<gene>
    <name evidence="9" type="ORF">GLOIN_2v1585600</name>
</gene>
<dbReference type="SUPFAM" id="SSF51735">
    <property type="entry name" value="NAD(P)-binding Rossmann-fold domains"/>
    <property type="match status" value="1"/>
</dbReference>
<reference evidence="9 10" key="2">
    <citation type="journal article" date="2018" name="New Phytol.">
        <title>High intraspecific genome diversity in the model arbuscular mycorrhizal symbiont Rhizophagus irregularis.</title>
        <authorList>
            <person name="Chen E.C.H."/>
            <person name="Morin E."/>
            <person name="Beaudet D."/>
            <person name="Noel J."/>
            <person name="Yildirir G."/>
            <person name="Ndikumana S."/>
            <person name="Charron P."/>
            <person name="St-Onge C."/>
            <person name="Giorgi J."/>
            <person name="Kruger M."/>
            <person name="Marton T."/>
            <person name="Ropars J."/>
            <person name="Grigoriev I.V."/>
            <person name="Hainaut M."/>
            <person name="Henrissat B."/>
            <person name="Roux C."/>
            <person name="Martin F."/>
            <person name="Corradi N."/>
        </authorList>
    </citation>
    <scope>NUCLEOTIDE SEQUENCE [LARGE SCALE GENOMIC DNA]</scope>
    <source>
        <strain evidence="9 10">DAOM 197198</strain>
    </source>
</reference>
<keyword evidence="6" id="KW-0496">Mitochondrion</keyword>
<keyword evidence="5" id="KW-0560">Oxidoreductase</keyword>
<reference evidence="9 10" key="1">
    <citation type="journal article" date="2013" name="Proc. Natl. Acad. Sci. U.S.A.">
        <title>Genome of an arbuscular mycorrhizal fungus provides insight into the oldest plant symbiosis.</title>
        <authorList>
            <person name="Tisserant E."/>
            <person name="Malbreil M."/>
            <person name="Kuo A."/>
            <person name="Kohler A."/>
            <person name="Symeonidi A."/>
            <person name="Balestrini R."/>
            <person name="Charron P."/>
            <person name="Duensing N."/>
            <person name="Frei Dit Frey N."/>
            <person name="Gianinazzi-Pearson V."/>
            <person name="Gilbert L.B."/>
            <person name="Handa Y."/>
            <person name="Herr J.R."/>
            <person name="Hijri M."/>
            <person name="Koul R."/>
            <person name="Kawaguchi M."/>
            <person name="Krajinski F."/>
            <person name="Lammers P.J."/>
            <person name="Masclaux F.G."/>
            <person name="Murat C."/>
            <person name="Morin E."/>
            <person name="Ndikumana S."/>
            <person name="Pagni M."/>
            <person name="Petitpierre D."/>
            <person name="Requena N."/>
            <person name="Rosikiewicz P."/>
            <person name="Riley R."/>
            <person name="Saito K."/>
            <person name="San Clemente H."/>
            <person name="Shapiro H."/>
            <person name="van Tuinen D."/>
            <person name="Becard G."/>
            <person name="Bonfante P."/>
            <person name="Paszkowski U."/>
            <person name="Shachar-Hill Y.Y."/>
            <person name="Tuskan G.A."/>
            <person name="Young P.W."/>
            <person name="Sanders I.R."/>
            <person name="Henrissat B."/>
            <person name="Rensing S.A."/>
            <person name="Grigoriev I.V."/>
            <person name="Corradi N."/>
            <person name="Roux C."/>
            <person name="Martin F."/>
        </authorList>
    </citation>
    <scope>NUCLEOTIDE SEQUENCE [LARGE SCALE GENOMIC DNA]</scope>
    <source>
        <strain evidence="9 10">DAOM 197198</strain>
    </source>
</reference>
<evidence type="ECO:0000256" key="6">
    <source>
        <dbReference type="ARBA" id="ARBA00023128"/>
    </source>
</evidence>